<dbReference type="InterPro" id="IPR011042">
    <property type="entry name" value="6-blade_b-propeller_TolB-like"/>
</dbReference>
<dbReference type="PANTHER" id="PTHR19328:SF75">
    <property type="entry name" value="ALDOSE SUGAR DEHYDROGENASE YLII"/>
    <property type="match status" value="1"/>
</dbReference>
<evidence type="ECO:0000256" key="2">
    <source>
        <dbReference type="SAM" id="SignalP"/>
    </source>
</evidence>
<dbReference type="InterPro" id="IPR011041">
    <property type="entry name" value="Quinoprot_gluc/sorb_DH_b-prop"/>
</dbReference>
<keyword evidence="2" id="KW-0732">Signal</keyword>
<evidence type="ECO:0000259" key="3">
    <source>
        <dbReference type="Pfam" id="PF07995"/>
    </source>
</evidence>
<dbReference type="EMBL" id="BAABFN010000002">
    <property type="protein sequence ID" value="GAA4306378.1"/>
    <property type="molecule type" value="Genomic_DNA"/>
</dbReference>
<evidence type="ECO:0000256" key="1">
    <source>
        <dbReference type="SAM" id="MobiDB-lite"/>
    </source>
</evidence>
<dbReference type="SUPFAM" id="SSF50952">
    <property type="entry name" value="Soluble quinoprotein glucose dehydrogenase"/>
    <property type="match status" value="1"/>
</dbReference>
<dbReference type="InterPro" id="IPR012938">
    <property type="entry name" value="Glc/Sorbosone_DH"/>
</dbReference>
<keyword evidence="5" id="KW-1185">Reference proteome</keyword>
<feature type="region of interest" description="Disordered" evidence="1">
    <location>
        <begin position="21"/>
        <end position="41"/>
    </location>
</feature>
<dbReference type="PROSITE" id="PS51257">
    <property type="entry name" value="PROKAR_LIPOPROTEIN"/>
    <property type="match status" value="1"/>
</dbReference>
<reference evidence="5" key="1">
    <citation type="journal article" date="2019" name="Int. J. Syst. Evol. Microbiol.">
        <title>The Global Catalogue of Microorganisms (GCM) 10K type strain sequencing project: providing services to taxonomists for standard genome sequencing and annotation.</title>
        <authorList>
            <consortium name="The Broad Institute Genomics Platform"/>
            <consortium name="The Broad Institute Genome Sequencing Center for Infectious Disease"/>
            <person name="Wu L."/>
            <person name="Ma J."/>
        </authorList>
    </citation>
    <scope>NUCLEOTIDE SEQUENCE [LARGE SCALE GENOMIC DNA]</scope>
    <source>
        <strain evidence="5">JCM 17664</strain>
    </source>
</reference>
<evidence type="ECO:0000313" key="4">
    <source>
        <dbReference type="EMBL" id="GAA4306378.1"/>
    </source>
</evidence>
<feature type="domain" description="Glucose/Sorbosone dehydrogenase" evidence="3">
    <location>
        <begin position="57"/>
        <end position="405"/>
    </location>
</feature>
<proteinExistence type="predicted"/>
<organism evidence="4 5">
    <name type="scientific">Compostibacter hankyongensis</name>
    <dbReference type="NCBI Taxonomy" id="1007089"/>
    <lineage>
        <taxon>Bacteria</taxon>
        <taxon>Pseudomonadati</taxon>
        <taxon>Bacteroidota</taxon>
        <taxon>Chitinophagia</taxon>
        <taxon>Chitinophagales</taxon>
        <taxon>Chitinophagaceae</taxon>
        <taxon>Compostibacter</taxon>
    </lineage>
</organism>
<comment type="caution">
    <text evidence="4">The sequence shown here is derived from an EMBL/GenBank/DDBJ whole genome shotgun (WGS) entry which is preliminary data.</text>
</comment>
<dbReference type="Pfam" id="PF07995">
    <property type="entry name" value="GSDH"/>
    <property type="match status" value="1"/>
</dbReference>
<protein>
    <submittedName>
        <fullName evidence="4">PQQ-dependent sugar dehydrogenase</fullName>
    </submittedName>
</protein>
<gene>
    <name evidence="4" type="ORF">GCM10023143_12270</name>
</gene>
<sequence>MKACLLPLLCLLIAAGACRHPSTGEQSGSGTPKGSTGPVSDSDRLVFRLEKVADGLDGPVALENAHDGSGRLFVGEQAGRIRIIRNRKVLNTPFLDIRASLVKMENKYMDVGLLGFAFHPDFRHNGRFFVHYSAPSGKKGFDNKSIVAEFHVSAGDPDKAEPVGRIILEVDQPEENHNGGNIVFGPDGYLYMGFGDGGGQGDKHGPTGNGQNLNQLLGKIIRIDVDHGYPYRVPDDNPFLGKKARPEIWAYGMRMPWRISFDTKTGELFCGDVGQDTYEEVDIIRKGGNYGWHAMEGFHIYDTASYKKGSRFLLPIAEYKHTVGVSITGGYVYRGSRYPAMQGKYIFADWAFKVFYLEKKDNRWVMHNCRFEGKPDNVFPFRINSFGEDEGGEIYMVTQNEVGALSPTGVIYRVTATAQR</sequence>
<name>A0ABP8FLJ5_9BACT</name>
<feature type="chain" id="PRO_5045472482" evidence="2">
    <location>
        <begin position="20"/>
        <end position="420"/>
    </location>
</feature>
<accession>A0ABP8FLJ5</accession>
<dbReference type="RefSeq" id="WP_344977097.1">
    <property type="nucleotide sequence ID" value="NZ_BAABFN010000002.1"/>
</dbReference>
<feature type="signal peptide" evidence="2">
    <location>
        <begin position="1"/>
        <end position="19"/>
    </location>
</feature>
<dbReference type="Gene3D" id="2.120.10.30">
    <property type="entry name" value="TolB, C-terminal domain"/>
    <property type="match status" value="1"/>
</dbReference>
<feature type="compositionally biased region" description="Low complexity" evidence="1">
    <location>
        <begin position="28"/>
        <end position="40"/>
    </location>
</feature>
<evidence type="ECO:0000313" key="5">
    <source>
        <dbReference type="Proteomes" id="UP001501207"/>
    </source>
</evidence>
<dbReference type="PANTHER" id="PTHR19328">
    <property type="entry name" value="HEDGEHOG-INTERACTING PROTEIN"/>
    <property type="match status" value="1"/>
</dbReference>
<dbReference type="Proteomes" id="UP001501207">
    <property type="component" value="Unassembled WGS sequence"/>
</dbReference>